<dbReference type="InterPro" id="IPR036097">
    <property type="entry name" value="HisK_dim/P_sf"/>
</dbReference>
<dbReference type="PANTHER" id="PTHR24422">
    <property type="entry name" value="CHEMOTAXIS PROTEIN METHYLTRANSFERASE"/>
    <property type="match status" value="1"/>
</dbReference>
<evidence type="ECO:0000259" key="10">
    <source>
        <dbReference type="PROSITE" id="PS50122"/>
    </source>
</evidence>
<gene>
    <name evidence="12" type="ORF">ACFQ1G_08820</name>
</gene>
<evidence type="ECO:0000259" key="9">
    <source>
        <dbReference type="PROSITE" id="PS50113"/>
    </source>
</evidence>
<dbReference type="SUPFAM" id="SSF55874">
    <property type="entry name" value="ATPase domain of HSP90 chaperone/DNA topoisomerase II/histidine kinase"/>
    <property type="match status" value="1"/>
</dbReference>
<evidence type="ECO:0000313" key="12">
    <source>
        <dbReference type="EMBL" id="MFD0976892.1"/>
    </source>
</evidence>
<proteinExistence type="predicted"/>
<dbReference type="InterPro" id="IPR000673">
    <property type="entry name" value="Sig_transdc_resp-reg_Me-estase"/>
</dbReference>
<dbReference type="InterPro" id="IPR003661">
    <property type="entry name" value="HisK_dim/P_dom"/>
</dbReference>
<comment type="catalytic activity">
    <reaction evidence="2">
        <text>L-glutamyl-[protein] + S-adenosyl-L-methionine = [protein]-L-glutamate 5-O-methyl ester + S-adenosyl-L-homocysteine</text>
        <dbReference type="Rhea" id="RHEA:24452"/>
        <dbReference type="Rhea" id="RHEA-COMP:10208"/>
        <dbReference type="Rhea" id="RHEA-COMP:10311"/>
        <dbReference type="ChEBI" id="CHEBI:29973"/>
        <dbReference type="ChEBI" id="CHEBI:57856"/>
        <dbReference type="ChEBI" id="CHEBI:59789"/>
        <dbReference type="ChEBI" id="CHEBI:82795"/>
        <dbReference type="EC" id="2.1.1.80"/>
    </reaction>
</comment>
<dbReference type="Pfam" id="PF13426">
    <property type="entry name" value="PAS_9"/>
    <property type="match status" value="1"/>
</dbReference>
<dbReference type="EMBL" id="JBHTJP010000034">
    <property type="protein sequence ID" value="MFD0976892.1"/>
    <property type="molecule type" value="Genomic_DNA"/>
</dbReference>
<dbReference type="SUPFAM" id="SSF47384">
    <property type="entry name" value="Homodimeric domain of signal transducing histidine kinase"/>
    <property type="match status" value="1"/>
</dbReference>
<evidence type="ECO:0000256" key="6">
    <source>
        <dbReference type="PROSITE-ProRule" id="PRU00050"/>
    </source>
</evidence>
<evidence type="ECO:0000256" key="1">
    <source>
        <dbReference type="ARBA" id="ARBA00000085"/>
    </source>
</evidence>
<evidence type="ECO:0000256" key="7">
    <source>
        <dbReference type="SAM" id="Coils"/>
    </source>
</evidence>
<dbReference type="InterPro" id="IPR001610">
    <property type="entry name" value="PAC"/>
</dbReference>
<dbReference type="InterPro" id="IPR000014">
    <property type="entry name" value="PAS"/>
</dbReference>
<dbReference type="NCBIfam" id="TIGR00229">
    <property type="entry name" value="sensory_box"/>
    <property type="match status" value="1"/>
</dbReference>
<evidence type="ECO:0000313" key="13">
    <source>
        <dbReference type="Proteomes" id="UP001597100"/>
    </source>
</evidence>
<dbReference type="Gene3D" id="3.40.50.150">
    <property type="entry name" value="Vaccinia Virus protein VP39"/>
    <property type="match status" value="1"/>
</dbReference>
<dbReference type="Proteomes" id="UP001597100">
    <property type="component" value="Unassembled WGS sequence"/>
</dbReference>
<feature type="domain" description="PAC" evidence="9">
    <location>
        <begin position="935"/>
        <end position="987"/>
    </location>
</feature>
<evidence type="ECO:0000256" key="5">
    <source>
        <dbReference type="ARBA" id="ARBA00022691"/>
    </source>
</evidence>
<dbReference type="Pfam" id="PF02518">
    <property type="entry name" value="HATPase_c"/>
    <property type="match status" value="1"/>
</dbReference>
<evidence type="ECO:0000256" key="2">
    <source>
        <dbReference type="ARBA" id="ARBA00001541"/>
    </source>
</evidence>
<name>A0ABW3IH06_9FLAO</name>
<dbReference type="PROSITE" id="PS50113">
    <property type="entry name" value="PAC"/>
    <property type="match status" value="2"/>
</dbReference>
<dbReference type="PROSITE" id="PS50122">
    <property type="entry name" value="CHEB"/>
    <property type="match status" value="1"/>
</dbReference>
<protein>
    <submittedName>
        <fullName evidence="12">Chemotaxis protein CheB</fullName>
    </submittedName>
</protein>
<dbReference type="SUPFAM" id="SSF55785">
    <property type="entry name" value="PYP-like sensor domain (PAS domain)"/>
    <property type="match status" value="2"/>
</dbReference>
<dbReference type="InterPro" id="IPR000700">
    <property type="entry name" value="PAS-assoc_C"/>
</dbReference>
<dbReference type="InterPro" id="IPR022641">
    <property type="entry name" value="CheR_N"/>
</dbReference>
<dbReference type="PROSITE" id="PS50123">
    <property type="entry name" value="CHER"/>
    <property type="match status" value="1"/>
</dbReference>
<dbReference type="InterPro" id="IPR036890">
    <property type="entry name" value="HATPase_C_sf"/>
</dbReference>
<dbReference type="Pfam" id="PF00512">
    <property type="entry name" value="HisKA"/>
    <property type="match status" value="1"/>
</dbReference>
<dbReference type="RefSeq" id="WP_380738703.1">
    <property type="nucleotide sequence ID" value="NZ_JBHTJP010000034.1"/>
</dbReference>
<evidence type="ECO:0000256" key="3">
    <source>
        <dbReference type="ARBA" id="ARBA00022603"/>
    </source>
</evidence>
<dbReference type="SUPFAM" id="SSF47757">
    <property type="entry name" value="Chemotaxis receptor methyltransferase CheR, N-terminal domain"/>
    <property type="match status" value="1"/>
</dbReference>
<dbReference type="InterPro" id="IPR022642">
    <property type="entry name" value="CheR_C"/>
</dbReference>
<reference evidence="13" key="1">
    <citation type="journal article" date="2019" name="Int. J. Syst. Evol. Microbiol.">
        <title>The Global Catalogue of Microorganisms (GCM) 10K type strain sequencing project: providing services to taxonomists for standard genome sequencing and annotation.</title>
        <authorList>
            <consortium name="The Broad Institute Genomics Platform"/>
            <consortium name="The Broad Institute Genome Sequencing Center for Infectious Disease"/>
            <person name="Wu L."/>
            <person name="Ma J."/>
        </authorList>
    </citation>
    <scope>NUCLEOTIDE SEQUENCE [LARGE SCALE GENOMIC DNA]</scope>
    <source>
        <strain evidence="13">CCUG 60898</strain>
    </source>
</reference>
<dbReference type="InterPro" id="IPR005467">
    <property type="entry name" value="His_kinase_dom"/>
</dbReference>
<dbReference type="InterPro" id="IPR035909">
    <property type="entry name" value="CheB_C"/>
</dbReference>
<dbReference type="InterPro" id="IPR029063">
    <property type="entry name" value="SAM-dependent_MTases_sf"/>
</dbReference>
<dbReference type="Pfam" id="PF01339">
    <property type="entry name" value="CheB_methylest"/>
    <property type="match status" value="1"/>
</dbReference>
<feature type="coiled-coil region" evidence="7">
    <location>
        <begin position="659"/>
        <end position="728"/>
    </location>
</feature>
<dbReference type="PROSITE" id="PS50109">
    <property type="entry name" value="HIS_KIN"/>
    <property type="match status" value="1"/>
</dbReference>
<dbReference type="CDD" id="cd00130">
    <property type="entry name" value="PAS"/>
    <property type="match status" value="1"/>
</dbReference>
<dbReference type="SMART" id="SM00138">
    <property type="entry name" value="MeTrc"/>
    <property type="match status" value="1"/>
</dbReference>
<organism evidence="12 13">
    <name type="scientific">Salinimicrobium gaetbulicola</name>
    <dbReference type="NCBI Taxonomy" id="999702"/>
    <lineage>
        <taxon>Bacteria</taxon>
        <taxon>Pseudomonadati</taxon>
        <taxon>Bacteroidota</taxon>
        <taxon>Flavobacteriia</taxon>
        <taxon>Flavobacteriales</taxon>
        <taxon>Flavobacteriaceae</taxon>
        <taxon>Salinimicrobium</taxon>
    </lineage>
</organism>
<dbReference type="SUPFAM" id="SSF52738">
    <property type="entry name" value="Methylesterase CheB, C-terminal domain"/>
    <property type="match status" value="1"/>
</dbReference>
<dbReference type="CDD" id="cd00082">
    <property type="entry name" value="HisKA"/>
    <property type="match status" value="1"/>
</dbReference>
<dbReference type="Gene3D" id="3.30.565.10">
    <property type="entry name" value="Histidine kinase-like ATPase, C-terminal domain"/>
    <property type="match status" value="1"/>
</dbReference>
<keyword evidence="3" id="KW-0489">Methyltransferase</keyword>
<keyword evidence="5" id="KW-0949">S-adenosyl-L-methionine</keyword>
<dbReference type="InterPro" id="IPR003594">
    <property type="entry name" value="HATPase_dom"/>
</dbReference>
<feature type="domain" description="Histidine kinase" evidence="8">
    <location>
        <begin position="1005"/>
        <end position="1216"/>
    </location>
</feature>
<dbReference type="SMART" id="SM00086">
    <property type="entry name" value="PAC"/>
    <property type="match status" value="2"/>
</dbReference>
<evidence type="ECO:0000259" key="8">
    <source>
        <dbReference type="PROSITE" id="PS50109"/>
    </source>
</evidence>
<dbReference type="Gene3D" id="1.10.155.10">
    <property type="entry name" value="Chemotaxis receptor methyltransferase CheR, N-terminal domain"/>
    <property type="match status" value="1"/>
</dbReference>
<dbReference type="InterPro" id="IPR036804">
    <property type="entry name" value="CheR_N_sf"/>
</dbReference>
<dbReference type="Gene3D" id="3.30.450.20">
    <property type="entry name" value="PAS domain"/>
    <property type="match status" value="2"/>
</dbReference>
<dbReference type="SMART" id="SM00387">
    <property type="entry name" value="HATPase_c"/>
    <property type="match status" value="1"/>
</dbReference>
<keyword evidence="7" id="KW-0175">Coiled coil</keyword>
<accession>A0ABW3IH06</accession>
<feature type="domain" description="CheB-type methylesterase" evidence="10">
    <location>
        <begin position="22"/>
        <end position="212"/>
    </location>
</feature>
<feature type="coiled-coil region" evidence="7">
    <location>
        <begin position="975"/>
        <end position="1005"/>
    </location>
</feature>
<dbReference type="Pfam" id="PF03705">
    <property type="entry name" value="CheR_N"/>
    <property type="match status" value="1"/>
</dbReference>
<dbReference type="SUPFAM" id="SSF53335">
    <property type="entry name" value="S-adenosyl-L-methionine-dependent methyltransferases"/>
    <property type="match status" value="1"/>
</dbReference>
<dbReference type="Pfam" id="PF01739">
    <property type="entry name" value="CheR"/>
    <property type="match status" value="1"/>
</dbReference>
<dbReference type="Pfam" id="PF13596">
    <property type="entry name" value="PAS_10"/>
    <property type="match status" value="1"/>
</dbReference>
<dbReference type="InterPro" id="IPR000780">
    <property type="entry name" value="CheR_MeTrfase"/>
</dbReference>
<feature type="active site" evidence="6">
    <location>
        <position position="154"/>
    </location>
</feature>
<sequence>MRKDIQNSPSPLNEISVNENSPSQNQIRIVAIGASAGGLEALKAFFKSVPEGSRNAYVVIQHLSPDYKSMMGELLKRCTDLPIVEVTEGMKVKAGHIYLIPPVNNLLLKEDQLYLKDKPKSQTLNLPIDMFFESLAKERREKAIGIILSGTGSDGTRGARAIKENDGMIMVQEPDEAQFDGMPQSAIATGLVDYVLSVKNMGPELQNFINAPSVFHFKDGDIEYDQSELMKILNFVDEKTGLDFREYKRSTLARRIARRVSVCKCRSLAEYYSHLITREGEVEILYREFLIGVTKFFRDSKVWEVLKKDVIPEIVSRKTNDDTLKVWDVACSTGEEAYSFGMYIFEEMERQGKNFEVKIFATDISDKHLEIGSKGRYPESIAADVPADLLSKYFINKPNSFLIVEKLRRAVIFSKHNVIKNPPFSNMDLVSCRNLLIYFQTAIQKKALGVLHYALKKDGILVLGTSESVQSQRGNFAEIDRKWKIYKNINPSKRLNSGISHAATTSLLENVGTKEKNTNTHARPVKQKLSNEFNQTILEHFNGASVFIDSEYNILEAIGEFRKYANLPVNGFTINLLEMLDTELKYLVQNTLKKADKLNKKIFYKDASFTHDNERKGVDIIVKPFEQQNIEGDTHFMITFVEKELNHEEAETVDNITLTRRTQEYVSNLEEELKKTKEELQTSLEEIETSNEELQAANEELLASNEELQSTNEELQSVNEEINTVNAENLQKMEDLAALNSDINNLLESTQIGTIFLDSTLSIRKFTPAIKQHFSFVNSDVGRPISHFTGNIGKSNLFDRCKTVLNKGKTVEKEVLANDGKHYLRRISPYLDSNEKINGVVITFIDIESLRESKEKLQASEKRYKSFYEEDPMIHINVDPKTSLIIYCNKMAVKGLNYESKDELIGRPIYDLYSEASQIEAIKSNKTFQKEGVLVNLEQNILTKDGKSIPVILNATAERDEKNEMIGIRYTFADISKLKKVERELQQQKADLERANKDLEQFVSICSHDLQEPLSTIKFGSDVLGKIYSQNLDTKGKSYISYIEDASSRLSNQIKALLEHSRIGRNGKKKLVDTREIVEVVKYDLGKSIKDTNAKIHCGDLPKLKGYEVELRLLFQNLISNAIKYTPVDRDPVVRISAYKEKDFWVFSIVDNGVGIAKDDLANIFTIFNRVEKDKAKDGTGVGLAHVEKIVHLHEGTMWVDSQVGVGSSFYFKLKA</sequence>
<dbReference type="InterPro" id="IPR035965">
    <property type="entry name" value="PAS-like_dom_sf"/>
</dbReference>
<evidence type="ECO:0000256" key="4">
    <source>
        <dbReference type="ARBA" id="ARBA00022679"/>
    </source>
</evidence>
<dbReference type="PANTHER" id="PTHR24422:SF27">
    <property type="entry name" value="PROTEIN-GLUTAMATE O-METHYLTRANSFERASE"/>
    <property type="match status" value="1"/>
</dbReference>
<keyword evidence="13" id="KW-1185">Reference proteome</keyword>
<feature type="domain" description="CheR-type methyltransferase" evidence="11">
    <location>
        <begin position="217"/>
        <end position="469"/>
    </location>
</feature>
<dbReference type="Gene3D" id="3.40.50.180">
    <property type="entry name" value="Methylesterase CheB, C-terminal domain"/>
    <property type="match status" value="1"/>
</dbReference>
<feature type="domain" description="PAC" evidence="9">
    <location>
        <begin position="809"/>
        <end position="859"/>
    </location>
</feature>
<evidence type="ECO:0000259" key="11">
    <source>
        <dbReference type="PROSITE" id="PS50123"/>
    </source>
</evidence>
<feature type="active site" evidence="6">
    <location>
        <position position="62"/>
    </location>
</feature>
<dbReference type="InterPro" id="IPR050903">
    <property type="entry name" value="Bact_Chemotaxis_MeTrfase"/>
</dbReference>
<dbReference type="CDD" id="cd16434">
    <property type="entry name" value="CheB-CheR_fusion"/>
    <property type="match status" value="1"/>
</dbReference>
<dbReference type="PRINTS" id="PR00996">
    <property type="entry name" value="CHERMTFRASE"/>
</dbReference>
<feature type="active site" evidence="6">
    <location>
        <position position="35"/>
    </location>
</feature>
<comment type="caution">
    <text evidence="12">The sequence shown here is derived from an EMBL/GenBank/DDBJ whole genome shotgun (WGS) entry which is preliminary data.</text>
</comment>
<comment type="catalytic activity">
    <reaction evidence="1">
        <text>ATP + protein L-histidine = ADP + protein N-phospho-L-histidine.</text>
        <dbReference type="EC" id="2.7.13.3"/>
    </reaction>
</comment>
<dbReference type="Gene3D" id="1.10.287.130">
    <property type="match status" value="1"/>
</dbReference>
<keyword evidence="6" id="KW-0378">Hydrolase</keyword>
<keyword evidence="6" id="KW-0145">Chemotaxis</keyword>
<keyword evidence="4" id="KW-0808">Transferase</keyword>
<dbReference type="SMART" id="SM00388">
    <property type="entry name" value="HisKA"/>
    <property type="match status" value="1"/>
</dbReference>